<dbReference type="EMBL" id="JBHUCP010000017">
    <property type="protein sequence ID" value="MFD1532016.1"/>
    <property type="molecule type" value="Genomic_DNA"/>
</dbReference>
<feature type="region of interest" description="Disordered" evidence="1">
    <location>
        <begin position="463"/>
        <end position="483"/>
    </location>
</feature>
<keyword evidence="2" id="KW-1133">Transmembrane helix</keyword>
<evidence type="ECO:0000256" key="2">
    <source>
        <dbReference type="SAM" id="Phobius"/>
    </source>
</evidence>
<feature type="transmembrane region" description="Helical" evidence="2">
    <location>
        <begin position="93"/>
        <end position="115"/>
    </location>
</feature>
<keyword evidence="2" id="KW-0472">Membrane</keyword>
<reference evidence="4" key="1">
    <citation type="journal article" date="2019" name="Int. J. Syst. Evol. Microbiol.">
        <title>The Global Catalogue of Microorganisms (GCM) 10K type strain sequencing project: providing services to taxonomists for standard genome sequencing and annotation.</title>
        <authorList>
            <consortium name="The Broad Institute Genomics Platform"/>
            <consortium name="The Broad Institute Genome Sequencing Center for Infectious Disease"/>
            <person name="Wu L."/>
            <person name="Ma J."/>
        </authorList>
    </citation>
    <scope>NUCLEOTIDE SEQUENCE [LARGE SCALE GENOMIC DNA]</scope>
    <source>
        <strain evidence="4">JCM 12165</strain>
    </source>
</reference>
<keyword evidence="2" id="KW-0812">Transmembrane</keyword>
<evidence type="ECO:0008006" key="5">
    <source>
        <dbReference type="Google" id="ProtNLM"/>
    </source>
</evidence>
<name>A0ABW4FQT6_9PSEU</name>
<proteinExistence type="predicted"/>
<feature type="transmembrane region" description="Helical" evidence="2">
    <location>
        <begin position="27"/>
        <end position="45"/>
    </location>
</feature>
<organism evidence="3 4">
    <name type="scientific">Pseudonocardia aurantiaca</name>
    <dbReference type="NCBI Taxonomy" id="75290"/>
    <lineage>
        <taxon>Bacteria</taxon>
        <taxon>Bacillati</taxon>
        <taxon>Actinomycetota</taxon>
        <taxon>Actinomycetes</taxon>
        <taxon>Pseudonocardiales</taxon>
        <taxon>Pseudonocardiaceae</taxon>
        <taxon>Pseudonocardia</taxon>
    </lineage>
</organism>
<dbReference type="Proteomes" id="UP001597145">
    <property type="component" value="Unassembled WGS sequence"/>
</dbReference>
<protein>
    <recommendedName>
        <fullName evidence="5">O-antigen polysaccharide polymerase Wzy</fullName>
    </recommendedName>
</protein>
<sequence>MAVAAGGVGAFLAVVAGSSAGTQVLEYTAVLGVVGAITWLQVTLLRRRSGLVVPLPAVIVGALNLVGVAGFLFYREIQAVAAVSASMPTSDSIYAGAASIFTVASLAVFAGGIVLRPVTPDENPAPLGAAAAVAKVRSVVLILAALLPAAMLVAAYGPSGLVSRSVYLSTVGAQTYTSLGSATAPAAVGLLAFILFDARRGRARLLAFTLLLGYVLLLFAIGTRALALIPILLLFAYLQQRAPDGTRRKLRLPAALAVVAVTPMLLQLPLAVRSNRGAGLIPFAEQLAGDPGLLVRFDLAAAFGNVLFAVPLAGHLGTSGLLLPEGSLGISLNPLPGSMTDWGRIGPLLRLNQYTPFSGIGELALHGWAALVGVLFTAALALSAMQRLAEKAPGAGRVLLQVAGIGLAALFVLDLLQYNLRAGVRVFYYYAALVAVVRVGAKLSQRRTLRDSWASPLLRLGDAQRGGPLGGRARRSSGASDRR</sequence>
<feature type="transmembrane region" description="Helical" evidence="2">
    <location>
        <begin position="52"/>
        <end position="73"/>
    </location>
</feature>
<feature type="transmembrane region" description="Helical" evidence="2">
    <location>
        <begin position="398"/>
        <end position="416"/>
    </location>
</feature>
<keyword evidence="4" id="KW-1185">Reference proteome</keyword>
<feature type="transmembrane region" description="Helical" evidence="2">
    <location>
        <begin position="136"/>
        <end position="156"/>
    </location>
</feature>
<accession>A0ABW4FQT6</accession>
<feature type="transmembrane region" description="Helical" evidence="2">
    <location>
        <begin position="365"/>
        <end position="386"/>
    </location>
</feature>
<feature type="transmembrane region" description="Helical" evidence="2">
    <location>
        <begin position="208"/>
        <end position="238"/>
    </location>
</feature>
<evidence type="ECO:0000313" key="4">
    <source>
        <dbReference type="Proteomes" id="UP001597145"/>
    </source>
</evidence>
<feature type="transmembrane region" description="Helical" evidence="2">
    <location>
        <begin position="250"/>
        <end position="272"/>
    </location>
</feature>
<gene>
    <name evidence="3" type="ORF">ACFSCY_21525</name>
</gene>
<evidence type="ECO:0000313" key="3">
    <source>
        <dbReference type="EMBL" id="MFD1532016.1"/>
    </source>
</evidence>
<evidence type="ECO:0000256" key="1">
    <source>
        <dbReference type="SAM" id="MobiDB-lite"/>
    </source>
</evidence>
<feature type="transmembrane region" description="Helical" evidence="2">
    <location>
        <begin position="422"/>
        <end position="441"/>
    </location>
</feature>
<feature type="transmembrane region" description="Helical" evidence="2">
    <location>
        <begin position="176"/>
        <end position="196"/>
    </location>
</feature>
<dbReference type="RefSeq" id="WP_343980400.1">
    <property type="nucleotide sequence ID" value="NZ_BAAAJG010000012.1"/>
</dbReference>
<feature type="transmembrane region" description="Helical" evidence="2">
    <location>
        <begin position="293"/>
        <end position="314"/>
    </location>
</feature>
<comment type="caution">
    <text evidence="3">The sequence shown here is derived from an EMBL/GenBank/DDBJ whole genome shotgun (WGS) entry which is preliminary data.</text>
</comment>